<comment type="caution">
    <text evidence="1">The sequence shown here is derived from an EMBL/GenBank/DDBJ whole genome shotgun (WGS) entry which is preliminary data.</text>
</comment>
<dbReference type="Proteomes" id="UP001056120">
    <property type="component" value="Linkage Group LG10"/>
</dbReference>
<accession>A0ACB9I1M1</accession>
<dbReference type="EMBL" id="CM042027">
    <property type="protein sequence ID" value="KAI3800967.1"/>
    <property type="molecule type" value="Genomic_DNA"/>
</dbReference>
<sequence length="67" mass="7900">MKGIVQVAKLEDQVTRLYVTFTKFYPQILCLRSSIRFIAAGFSHRRRLYSTSAASRLLRLYIFFMYG</sequence>
<gene>
    <name evidence="1" type="ORF">L1987_29067</name>
</gene>
<organism evidence="1 2">
    <name type="scientific">Smallanthus sonchifolius</name>
    <dbReference type="NCBI Taxonomy" id="185202"/>
    <lineage>
        <taxon>Eukaryota</taxon>
        <taxon>Viridiplantae</taxon>
        <taxon>Streptophyta</taxon>
        <taxon>Embryophyta</taxon>
        <taxon>Tracheophyta</taxon>
        <taxon>Spermatophyta</taxon>
        <taxon>Magnoliopsida</taxon>
        <taxon>eudicotyledons</taxon>
        <taxon>Gunneridae</taxon>
        <taxon>Pentapetalae</taxon>
        <taxon>asterids</taxon>
        <taxon>campanulids</taxon>
        <taxon>Asterales</taxon>
        <taxon>Asteraceae</taxon>
        <taxon>Asteroideae</taxon>
        <taxon>Heliantheae alliance</taxon>
        <taxon>Millerieae</taxon>
        <taxon>Smallanthus</taxon>
    </lineage>
</organism>
<keyword evidence="2" id="KW-1185">Reference proteome</keyword>
<evidence type="ECO:0000313" key="1">
    <source>
        <dbReference type="EMBL" id="KAI3800967.1"/>
    </source>
</evidence>
<name>A0ACB9I1M1_9ASTR</name>
<evidence type="ECO:0000313" key="2">
    <source>
        <dbReference type="Proteomes" id="UP001056120"/>
    </source>
</evidence>
<reference evidence="1 2" key="2">
    <citation type="journal article" date="2022" name="Mol. Ecol. Resour.">
        <title>The genomes of chicory, endive, great burdock and yacon provide insights into Asteraceae paleo-polyploidization history and plant inulin production.</title>
        <authorList>
            <person name="Fan W."/>
            <person name="Wang S."/>
            <person name="Wang H."/>
            <person name="Wang A."/>
            <person name="Jiang F."/>
            <person name="Liu H."/>
            <person name="Zhao H."/>
            <person name="Xu D."/>
            <person name="Zhang Y."/>
        </authorList>
    </citation>
    <scope>NUCLEOTIDE SEQUENCE [LARGE SCALE GENOMIC DNA]</scope>
    <source>
        <strain evidence="2">cv. Yunnan</strain>
        <tissue evidence="1">Leaves</tissue>
    </source>
</reference>
<protein>
    <submittedName>
        <fullName evidence="1">Uncharacterized protein</fullName>
    </submittedName>
</protein>
<proteinExistence type="predicted"/>
<reference evidence="2" key="1">
    <citation type="journal article" date="2022" name="Mol. Ecol. Resour.">
        <title>The genomes of chicory, endive, great burdock and yacon provide insights into Asteraceae palaeo-polyploidization history and plant inulin production.</title>
        <authorList>
            <person name="Fan W."/>
            <person name="Wang S."/>
            <person name="Wang H."/>
            <person name="Wang A."/>
            <person name="Jiang F."/>
            <person name="Liu H."/>
            <person name="Zhao H."/>
            <person name="Xu D."/>
            <person name="Zhang Y."/>
        </authorList>
    </citation>
    <scope>NUCLEOTIDE SEQUENCE [LARGE SCALE GENOMIC DNA]</scope>
    <source>
        <strain evidence="2">cv. Yunnan</strain>
    </source>
</reference>